<keyword evidence="2" id="KW-0808">Transferase</keyword>
<dbReference type="OrthoDB" id="3636474at2"/>
<comment type="caution">
    <text evidence="2">The sequence shown here is derived from an EMBL/GenBank/DDBJ whole genome shotgun (WGS) entry which is preliminary data.</text>
</comment>
<name>A0A5N5VWK3_STRMB</name>
<dbReference type="SUPFAM" id="SSF55729">
    <property type="entry name" value="Acyl-CoA N-acyltransferases (Nat)"/>
    <property type="match status" value="1"/>
</dbReference>
<protein>
    <submittedName>
        <fullName evidence="2">GNAT family N-acetyltransferase</fullName>
    </submittedName>
</protein>
<dbReference type="AlphaFoldDB" id="A0A5N5VWK3"/>
<accession>A0A5N5VWK3</accession>
<organism evidence="2 3">
    <name type="scientific">Streptomyces mobaraensis</name>
    <name type="common">Streptoverticillium mobaraense</name>
    <dbReference type="NCBI Taxonomy" id="35621"/>
    <lineage>
        <taxon>Bacteria</taxon>
        <taxon>Bacillati</taxon>
        <taxon>Actinomycetota</taxon>
        <taxon>Actinomycetes</taxon>
        <taxon>Kitasatosporales</taxon>
        <taxon>Streptomycetaceae</taxon>
        <taxon>Streptomyces</taxon>
    </lineage>
</organism>
<evidence type="ECO:0000313" key="3">
    <source>
        <dbReference type="Proteomes" id="UP000327000"/>
    </source>
</evidence>
<dbReference type="Proteomes" id="UP000327000">
    <property type="component" value="Unassembled WGS sequence"/>
</dbReference>
<proteinExistence type="predicted"/>
<feature type="domain" description="N-acetyltransferase" evidence="1">
    <location>
        <begin position="22"/>
        <end position="205"/>
    </location>
</feature>
<dbReference type="Gene3D" id="3.40.630.30">
    <property type="match status" value="1"/>
</dbReference>
<dbReference type="PROSITE" id="PS51186">
    <property type="entry name" value="GNAT"/>
    <property type="match status" value="1"/>
</dbReference>
<dbReference type="CDD" id="cd04301">
    <property type="entry name" value="NAT_SF"/>
    <property type="match status" value="1"/>
</dbReference>
<evidence type="ECO:0000259" key="1">
    <source>
        <dbReference type="PROSITE" id="PS51186"/>
    </source>
</evidence>
<dbReference type="Pfam" id="PF00583">
    <property type="entry name" value="Acetyltransf_1"/>
    <property type="match status" value="1"/>
</dbReference>
<dbReference type="RefSeq" id="WP_152266304.1">
    <property type="nucleotide sequence ID" value="NZ_VOKX01000145.1"/>
</dbReference>
<evidence type="ECO:0000313" key="2">
    <source>
        <dbReference type="EMBL" id="KAB7832512.1"/>
    </source>
</evidence>
<dbReference type="GO" id="GO:0016747">
    <property type="term" value="F:acyltransferase activity, transferring groups other than amino-acyl groups"/>
    <property type="evidence" value="ECO:0007669"/>
    <property type="project" value="InterPro"/>
</dbReference>
<sequence>MTSVPSGTPDLHIGMASTGDGATIASLGALALAGSGPVQQSPLPLGDAIDQHGGCVPLPYGEGMCHTARMGHGVVGMVYSTPPIRWLESHLEHERSLLVHELVEIELLVVAEQHRTRGIGTALLERTEAHARSVGAQFAVAKIRAGAFATMRWYRHRGYRIAAQGEPLLFTTAHGQPSNVSDGNDGHHLAVKPLDSAIVLQRRLPANGLSYLIAVTSP</sequence>
<dbReference type="EMBL" id="VOKX01000145">
    <property type="protein sequence ID" value="KAB7832512.1"/>
    <property type="molecule type" value="Genomic_DNA"/>
</dbReference>
<keyword evidence="3" id="KW-1185">Reference proteome</keyword>
<dbReference type="InterPro" id="IPR016181">
    <property type="entry name" value="Acyl_CoA_acyltransferase"/>
</dbReference>
<dbReference type="InterPro" id="IPR000182">
    <property type="entry name" value="GNAT_dom"/>
</dbReference>
<reference evidence="2 3" key="1">
    <citation type="journal article" date="2019" name="Microb. Cell Fact.">
        <title>Exploring novel herbicidin analogues by transcriptional regulator overexpression and MS/MS molecular networking.</title>
        <authorList>
            <person name="Shi Y."/>
            <person name="Gu R."/>
            <person name="Li Y."/>
            <person name="Wang X."/>
            <person name="Ren W."/>
            <person name="Li X."/>
            <person name="Wang L."/>
            <person name="Xie Y."/>
            <person name="Hong B."/>
        </authorList>
    </citation>
    <scope>NUCLEOTIDE SEQUENCE [LARGE SCALE GENOMIC DNA]</scope>
    <source>
        <strain evidence="2 3">US-43</strain>
    </source>
</reference>
<gene>
    <name evidence="2" type="ORF">FRZ00_34770</name>
</gene>